<accession>A0A563VQA2</accession>
<sequence>MKVTIVKKITTDGNLCRKSADVWERLQKERLLGYIDRIIFAHETKPNSEGLILAAKHQVERAPFFIVQQDDNSTQVYTSYARFLSEALDRQVAEKEEIAEIMASSADLDFI</sequence>
<dbReference type="EMBL" id="CAACVJ010000116">
    <property type="protein sequence ID" value="VEP13545.1"/>
    <property type="molecule type" value="Genomic_DNA"/>
</dbReference>
<evidence type="ECO:0000313" key="1">
    <source>
        <dbReference type="EMBL" id="VEP13545.1"/>
    </source>
</evidence>
<proteinExistence type="predicted"/>
<dbReference type="OrthoDB" id="6892207at2"/>
<dbReference type="Proteomes" id="UP000320055">
    <property type="component" value="Unassembled WGS sequence"/>
</dbReference>
<organism evidence="1 2">
    <name type="scientific">Hyella patelloides LEGE 07179</name>
    <dbReference type="NCBI Taxonomy" id="945734"/>
    <lineage>
        <taxon>Bacteria</taxon>
        <taxon>Bacillati</taxon>
        <taxon>Cyanobacteriota</taxon>
        <taxon>Cyanophyceae</taxon>
        <taxon>Pleurocapsales</taxon>
        <taxon>Hyellaceae</taxon>
        <taxon>Hyella</taxon>
    </lineage>
</organism>
<dbReference type="RefSeq" id="WP_144871746.1">
    <property type="nucleotide sequence ID" value="NZ_LR213952.1"/>
</dbReference>
<keyword evidence="2" id="KW-1185">Reference proteome</keyword>
<evidence type="ECO:0000313" key="2">
    <source>
        <dbReference type="Proteomes" id="UP000320055"/>
    </source>
</evidence>
<dbReference type="AlphaFoldDB" id="A0A563VQA2"/>
<reference evidence="1 2" key="1">
    <citation type="submission" date="2019-01" db="EMBL/GenBank/DDBJ databases">
        <authorList>
            <person name="Brito A."/>
        </authorList>
    </citation>
    <scope>NUCLEOTIDE SEQUENCE [LARGE SCALE GENOMIC DNA]</scope>
    <source>
        <strain evidence="1">1</strain>
    </source>
</reference>
<gene>
    <name evidence="1" type="ORF">H1P_2020006</name>
</gene>
<name>A0A563VQA2_9CYAN</name>
<protein>
    <submittedName>
        <fullName evidence="1">Uncharacterized protein</fullName>
    </submittedName>
</protein>